<protein>
    <submittedName>
        <fullName evidence="4">MFS transporter</fullName>
    </submittedName>
</protein>
<feature type="transmembrane region" description="Helical" evidence="2">
    <location>
        <begin position="125"/>
        <end position="143"/>
    </location>
</feature>
<feature type="transmembrane region" description="Helical" evidence="2">
    <location>
        <begin position="534"/>
        <end position="553"/>
    </location>
</feature>
<evidence type="ECO:0000256" key="2">
    <source>
        <dbReference type="SAM" id="Phobius"/>
    </source>
</evidence>
<proteinExistence type="predicted"/>
<evidence type="ECO:0000256" key="1">
    <source>
        <dbReference type="SAM" id="MobiDB-lite"/>
    </source>
</evidence>
<dbReference type="InterPro" id="IPR041154">
    <property type="entry name" value="AglB_P1"/>
</dbReference>
<dbReference type="EMBL" id="CP058601">
    <property type="protein sequence ID" value="QLG48906.1"/>
    <property type="molecule type" value="Genomic_DNA"/>
</dbReference>
<keyword evidence="2" id="KW-0812">Transmembrane</keyword>
<dbReference type="RefSeq" id="WP_179260642.1">
    <property type="nucleotide sequence ID" value="NZ_CP058601.1"/>
</dbReference>
<dbReference type="KEGG" id="haly:HYG82_08595"/>
<dbReference type="Proteomes" id="UP000509241">
    <property type="component" value="Chromosome"/>
</dbReference>
<keyword evidence="2" id="KW-1133">Transmembrane helix</keyword>
<sequence>MTADHLEVLREFLDDRPDGESVLETLLEVDAAHETWTFDDIDLDSGTFGELVSRGIVAKVDGAYRIAEPETVEAVVADEEREPTTGRDGGGLELDPDRISKAITLEQIQEAIALERLRTVVEVRALTALIGALLVVAAARMTAYRSVFQQGYVVSPGNDPYYFRFWMEQFVATASGPTDYGVVKEIPPGSIRPLAHATNWFFAELLGGGQAGADTVAAWLPVVASIGLGLAIYKISVLLTRDARVGVASVLVFAVTPVNAVYTGLGFIDHQLHQYFWLGITLLTLTWLAVDVQRRFETEPDESTAVVDHVRSPVSWAVAGAFGLSVAAGVHSWGGSPLLLIPLAGYVGLRVAMDARSGVSPVLANLPLLAGLALGTWLSLALHHRWGWQAEFIATTPALVLGGSVAVVALGELWRRLEVHLGGLIALEGLVAAGGLYAFKRLQPADWAEAMTRVDDLLFRTRATETASLFSTEYAVFFGPMYQLGMGFYVALAVLGWVAWLVYRRYEPGWLLVGTYTSYLLVLAGIQVRFAGQFAIPLAVLTGLGVVQLFAVVDLARTPVPFRNSAGSAGATRGSGSVAADGSGRIDGSGSSSERGSDGGKALEPSISVPDGRKLGYVIAIGLLVFGLNLIYVPGLTADLTYGEAKIDAVSAIDDHADAANRTYPQNYVLSEWGDNRMYNHFVNGKSRRYGYARKNYNGFRAGTDPDSRYDKFNRRVGYVVVNDIDADAPAESAQVRLLEEYGAGGNGTDGLAHYQAIYIDDEVAAFAIVSGATLRVPGESGGTVTVQTDVSVSGESFTYERSAAVGDNGQATVTVPYAGEYTVGNRSMVVSEGDVLNGTTVAVRA</sequence>
<evidence type="ECO:0000313" key="5">
    <source>
        <dbReference type="Proteomes" id="UP000509241"/>
    </source>
</evidence>
<feature type="transmembrane region" description="Helical" evidence="2">
    <location>
        <begin position="362"/>
        <end position="380"/>
    </location>
</feature>
<evidence type="ECO:0000313" key="4">
    <source>
        <dbReference type="EMBL" id="QLG48906.1"/>
    </source>
</evidence>
<feature type="transmembrane region" description="Helical" evidence="2">
    <location>
        <begin position="216"/>
        <end position="233"/>
    </location>
</feature>
<keyword evidence="5" id="KW-1185">Reference proteome</keyword>
<gene>
    <name evidence="4" type="ORF">HYG82_08595</name>
</gene>
<feature type="transmembrane region" description="Helical" evidence="2">
    <location>
        <begin position="392"/>
        <end position="414"/>
    </location>
</feature>
<feature type="transmembrane region" description="Helical" evidence="2">
    <location>
        <begin position="510"/>
        <end position="528"/>
    </location>
</feature>
<feature type="transmembrane region" description="Helical" evidence="2">
    <location>
        <begin position="245"/>
        <end position="268"/>
    </location>
</feature>
<name>A0A7D5GSW2_9EURY</name>
<feature type="domain" description="Archaeal glycosylation protein B peripheral" evidence="3">
    <location>
        <begin position="772"/>
        <end position="821"/>
    </location>
</feature>
<organism evidence="4 5">
    <name type="scientific">Natrinema halophilum</name>
    <dbReference type="NCBI Taxonomy" id="1699371"/>
    <lineage>
        <taxon>Archaea</taxon>
        <taxon>Methanobacteriati</taxon>
        <taxon>Methanobacteriota</taxon>
        <taxon>Stenosarchaea group</taxon>
        <taxon>Halobacteria</taxon>
        <taxon>Halobacteriales</taxon>
        <taxon>Natrialbaceae</taxon>
        <taxon>Natrinema</taxon>
    </lineage>
</organism>
<dbReference type="GeneID" id="56033344"/>
<feature type="transmembrane region" description="Helical" evidence="2">
    <location>
        <begin position="421"/>
        <end position="439"/>
    </location>
</feature>
<reference evidence="4 5" key="1">
    <citation type="submission" date="2020-07" db="EMBL/GenBank/DDBJ databases">
        <authorList>
            <person name="Cui H."/>
        </authorList>
    </citation>
    <scope>NUCLEOTIDE SEQUENCE [LARGE SCALE GENOMIC DNA]</scope>
    <source>
        <strain evidence="4 5">YPL8</strain>
    </source>
</reference>
<feature type="transmembrane region" description="Helical" evidence="2">
    <location>
        <begin position="336"/>
        <end position="353"/>
    </location>
</feature>
<accession>A0A7D5GSW2</accession>
<dbReference type="OrthoDB" id="313284at2157"/>
<feature type="region of interest" description="Disordered" evidence="1">
    <location>
        <begin position="566"/>
        <end position="605"/>
    </location>
</feature>
<dbReference type="AlphaFoldDB" id="A0A7D5GSW2"/>
<keyword evidence="2" id="KW-0472">Membrane</keyword>
<feature type="transmembrane region" description="Helical" evidence="2">
    <location>
        <begin position="481"/>
        <end position="503"/>
    </location>
</feature>
<feature type="transmembrane region" description="Helical" evidence="2">
    <location>
        <begin position="615"/>
        <end position="633"/>
    </location>
</feature>
<dbReference type="Pfam" id="PF18079">
    <property type="entry name" value="AglB_L1"/>
    <property type="match status" value="1"/>
</dbReference>
<evidence type="ECO:0000259" key="3">
    <source>
        <dbReference type="Pfam" id="PF18079"/>
    </source>
</evidence>
<feature type="compositionally biased region" description="Low complexity" evidence="1">
    <location>
        <begin position="566"/>
        <end position="594"/>
    </location>
</feature>